<dbReference type="EMBL" id="PGTM01000320">
    <property type="protein sequence ID" value="PJF34630.1"/>
    <property type="molecule type" value="Genomic_DNA"/>
</dbReference>
<dbReference type="Gene3D" id="2.30.30.280">
    <property type="entry name" value="Adenine nucleotide alpha hydrolases-like domains"/>
    <property type="match status" value="1"/>
</dbReference>
<comment type="caution">
    <text evidence="14">The sequence shown here is derived from an EMBL/GenBank/DDBJ whole genome shotgun (WGS) entry which is preliminary data.</text>
</comment>
<dbReference type="Gene3D" id="2.40.30.10">
    <property type="entry name" value="Translation factors"/>
    <property type="match status" value="1"/>
</dbReference>
<feature type="domain" description="tRNA-specific 2-thiouridylase MnmA-like C-terminal" evidence="12">
    <location>
        <begin position="66"/>
        <end position="141"/>
    </location>
</feature>
<dbReference type="InterPro" id="IPR046884">
    <property type="entry name" value="MnmA-like_central"/>
</dbReference>
<evidence type="ECO:0000256" key="4">
    <source>
        <dbReference type="ARBA" id="ARBA00022679"/>
    </source>
</evidence>
<feature type="non-terminal residue" evidence="14">
    <location>
        <position position="1"/>
    </location>
</feature>
<dbReference type="PANTHER" id="PTHR11933:SF5">
    <property type="entry name" value="MITOCHONDRIAL TRNA-SPECIFIC 2-THIOURIDYLASE 1"/>
    <property type="match status" value="1"/>
</dbReference>
<dbReference type="GO" id="GO:0103016">
    <property type="term" value="F:tRNA-uridine 2-sulfurtransferase activity"/>
    <property type="evidence" value="ECO:0007669"/>
    <property type="project" value="UniProtKB-EC"/>
</dbReference>
<comment type="function">
    <text evidence="11">Catalyzes the 2-thiolation of uridine at the wobble position (U34) of tRNA, leading to the formation of s(2)U34.</text>
</comment>
<dbReference type="EC" id="2.8.1.13" evidence="1"/>
<evidence type="ECO:0000313" key="14">
    <source>
        <dbReference type="EMBL" id="PJF34630.1"/>
    </source>
</evidence>
<dbReference type="FunFam" id="2.40.30.10:FF:000023">
    <property type="entry name" value="tRNA-specific 2-thiouridylase MnmA"/>
    <property type="match status" value="1"/>
</dbReference>
<dbReference type="Pfam" id="PF20258">
    <property type="entry name" value="tRNA_Me_trans_C"/>
    <property type="match status" value="1"/>
</dbReference>
<keyword evidence="9" id="KW-1015">Disulfide bond</keyword>
<evidence type="ECO:0000256" key="10">
    <source>
        <dbReference type="ARBA" id="ARBA00051542"/>
    </source>
</evidence>
<keyword evidence="3" id="KW-0820">tRNA-binding</keyword>
<keyword evidence="4" id="KW-0808">Transferase</keyword>
<dbReference type="PANTHER" id="PTHR11933">
    <property type="entry name" value="TRNA 5-METHYLAMINOMETHYL-2-THIOURIDYLATE -METHYLTRANSFERASE"/>
    <property type="match status" value="1"/>
</dbReference>
<dbReference type="InterPro" id="IPR046885">
    <property type="entry name" value="MnmA-like_C"/>
</dbReference>
<dbReference type="InterPro" id="IPR023382">
    <property type="entry name" value="MnmA-like_central_sf"/>
</dbReference>
<dbReference type="GO" id="GO:0002143">
    <property type="term" value="P:tRNA wobble position uridine thiolation"/>
    <property type="evidence" value="ECO:0007669"/>
    <property type="project" value="TreeGrafter"/>
</dbReference>
<evidence type="ECO:0000256" key="8">
    <source>
        <dbReference type="ARBA" id="ARBA00022884"/>
    </source>
</evidence>
<reference evidence="14 15" key="1">
    <citation type="submission" date="2017-11" db="EMBL/GenBank/DDBJ databases">
        <title>Evolution of Phototrophy in the Chloroflexi Phylum Driven by Horizontal Gene Transfer.</title>
        <authorList>
            <person name="Ward L.M."/>
            <person name="Hemp J."/>
            <person name="Shih P.M."/>
            <person name="Mcglynn S.E."/>
            <person name="Fischer W."/>
        </authorList>
    </citation>
    <scope>NUCLEOTIDE SEQUENCE [LARGE SCALE GENOMIC DNA]</scope>
    <source>
        <strain evidence="14">JP3_13</strain>
    </source>
</reference>
<dbReference type="Proteomes" id="UP000229681">
    <property type="component" value="Unassembled WGS sequence"/>
</dbReference>
<evidence type="ECO:0000256" key="3">
    <source>
        <dbReference type="ARBA" id="ARBA00022555"/>
    </source>
</evidence>
<dbReference type="Pfam" id="PF20259">
    <property type="entry name" value="tRNA_Me_trans_M"/>
    <property type="match status" value="1"/>
</dbReference>
<keyword evidence="8" id="KW-0694">RNA-binding</keyword>
<keyword evidence="7" id="KW-0067">ATP-binding</keyword>
<name>A0A2M8PAQ3_9CHLR</name>
<feature type="domain" description="tRNA-specific 2-thiouridylase MnmA-like central" evidence="13">
    <location>
        <begin position="5"/>
        <end position="58"/>
    </location>
</feature>
<evidence type="ECO:0000256" key="1">
    <source>
        <dbReference type="ARBA" id="ARBA00011949"/>
    </source>
</evidence>
<keyword evidence="5" id="KW-0819">tRNA processing</keyword>
<evidence type="ECO:0000259" key="13">
    <source>
        <dbReference type="Pfam" id="PF20259"/>
    </source>
</evidence>
<evidence type="ECO:0000256" key="9">
    <source>
        <dbReference type="ARBA" id="ARBA00023157"/>
    </source>
</evidence>
<evidence type="ECO:0000256" key="2">
    <source>
        <dbReference type="ARBA" id="ARBA00022490"/>
    </source>
</evidence>
<evidence type="ECO:0000256" key="6">
    <source>
        <dbReference type="ARBA" id="ARBA00022741"/>
    </source>
</evidence>
<evidence type="ECO:0000256" key="11">
    <source>
        <dbReference type="ARBA" id="ARBA00056575"/>
    </source>
</evidence>
<protein>
    <recommendedName>
        <fullName evidence="1">tRNA-uridine 2-sulfurtransferase</fullName>
        <ecNumber evidence="1">2.8.1.13</ecNumber>
    </recommendedName>
</protein>
<proteinExistence type="predicted"/>
<comment type="catalytic activity">
    <reaction evidence="10">
        <text>S-sulfanyl-L-cysteinyl-[protein] + uridine(34) in tRNA + AH2 + ATP = 2-thiouridine(34) in tRNA + L-cysteinyl-[protein] + A + AMP + diphosphate + H(+)</text>
        <dbReference type="Rhea" id="RHEA:47032"/>
        <dbReference type="Rhea" id="RHEA-COMP:10131"/>
        <dbReference type="Rhea" id="RHEA-COMP:11726"/>
        <dbReference type="Rhea" id="RHEA-COMP:11727"/>
        <dbReference type="Rhea" id="RHEA-COMP:11728"/>
        <dbReference type="ChEBI" id="CHEBI:13193"/>
        <dbReference type="ChEBI" id="CHEBI:15378"/>
        <dbReference type="ChEBI" id="CHEBI:17499"/>
        <dbReference type="ChEBI" id="CHEBI:29950"/>
        <dbReference type="ChEBI" id="CHEBI:30616"/>
        <dbReference type="ChEBI" id="CHEBI:33019"/>
        <dbReference type="ChEBI" id="CHEBI:61963"/>
        <dbReference type="ChEBI" id="CHEBI:65315"/>
        <dbReference type="ChEBI" id="CHEBI:87170"/>
        <dbReference type="ChEBI" id="CHEBI:456215"/>
        <dbReference type="EC" id="2.8.1.13"/>
    </reaction>
</comment>
<evidence type="ECO:0000256" key="5">
    <source>
        <dbReference type="ARBA" id="ARBA00022694"/>
    </source>
</evidence>
<keyword evidence="2" id="KW-0963">Cytoplasm</keyword>
<evidence type="ECO:0000256" key="7">
    <source>
        <dbReference type="ARBA" id="ARBA00022840"/>
    </source>
</evidence>
<keyword evidence="6" id="KW-0547">Nucleotide-binding</keyword>
<accession>A0A2M8PAQ3</accession>
<evidence type="ECO:0000313" key="15">
    <source>
        <dbReference type="Proteomes" id="UP000229681"/>
    </source>
</evidence>
<dbReference type="GO" id="GO:0000049">
    <property type="term" value="F:tRNA binding"/>
    <property type="evidence" value="ECO:0007669"/>
    <property type="project" value="UniProtKB-KW"/>
</dbReference>
<dbReference type="GO" id="GO:0005524">
    <property type="term" value="F:ATP binding"/>
    <property type="evidence" value="ECO:0007669"/>
    <property type="project" value="UniProtKB-KW"/>
</dbReference>
<dbReference type="FunFam" id="2.30.30.280:FF:000001">
    <property type="entry name" value="tRNA-specific 2-thiouridylase MnmA"/>
    <property type="match status" value="1"/>
</dbReference>
<dbReference type="AlphaFoldDB" id="A0A2M8PAQ3"/>
<gene>
    <name evidence="14" type="ORF">CUN49_14705</name>
</gene>
<organism evidence="14 15">
    <name type="scientific">Candidatus Thermofonsia Clade 1 bacterium</name>
    <dbReference type="NCBI Taxonomy" id="2364210"/>
    <lineage>
        <taxon>Bacteria</taxon>
        <taxon>Bacillati</taxon>
        <taxon>Chloroflexota</taxon>
        <taxon>Candidatus Thermofontia</taxon>
        <taxon>Candidatus Thermofonsia Clade 1</taxon>
    </lineage>
</organism>
<sequence>GTPISREGEIKTRDGRVLGRHTGLPNYTIGQRKGLGIASPEPLYVIALDTANNALIVGTKSELGKSQLTAAHVNWISGAPPSAPIRAEVKIRYKAQLVPAWITPLPNDRAQVSFEVPLRDITPGQGAVFYQGEVCLGGGIIERPNSA</sequence>
<evidence type="ECO:0000259" key="12">
    <source>
        <dbReference type="Pfam" id="PF20258"/>
    </source>
</evidence>